<sequence length="173" mass="19245">MSELVDHVDADDHVLGVVERATAVRLGLLHRIVGVVCRDGDGRYLVHRRPGTAPWLAGMYGAMLGGGVRAGESYERAAVREIREEIGLDLPVRSCFTILCRGAISPYWFAVHETVVPADVQIAPNPKEFAWIGWLDEEALRHAAARLPFVPEIHEAFTLYQRHLNERNGNVAE</sequence>
<organism evidence="3 4">
    <name type="scientific">Nonomuraea solani</name>
    <dbReference type="NCBI Taxonomy" id="1144553"/>
    <lineage>
        <taxon>Bacteria</taxon>
        <taxon>Bacillati</taxon>
        <taxon>Actinomycetota</taxon>
        <taxon>Actinomycetes</taxon>
        <taxon>Streptosporangiales</taxon>
        <taxon>Streptosporangiaceae</taxon>
        <taxon>Nonomuraea</taxon>
    </lineage>
</organism>
<dbReference type="OrthoDB" id="67499at2"/>
<evidence type="ECO:0000313" key="3">
    <source>
        <dbReference type="EMBL" id="SEG36946.1"/>
    </source>
</evidence>
<dbReference type="InterPro" id="IPR015797">
    <property type="entry name" value="NUDIX_hydrolase-like_dom_sf"/>
</dbReference>
<evidence type="ECO:0000256" key="1">
    <source>
        <dbReference type="ARBA" id="ARBA00022801"/>
    </source>
</evidence>
<proteinExistence type="predicted"/>
<dbReference type="EMBL" id="FNVT01000002">
    <property type="protein sequence ID" value="SEG36946.1"/>
    <property type="molecule type" value="Genomic_DNA"/>
</dbReference>
<gene>
    <name evidence="3" type="ORF">SAMN05444920_102743</name>
</gene>
<dbReference type="Pfam" id="PF00293">
    <property type="entry name" value="NUDIX"/>
    <property type="match status" value="1"/>
</dbReference>
<protein>
    <submittedName>
        <fullName evidence="3">Isopentenyldiphosphate isomerase</fullName>
    </submittedName>
</protein>
<name>A0A1H5ZNH9_9ACTN</name>
<dbReference type="Proteomes" id="UP000236732">
    <property type="component" value="Unassembled WGS sequence"/>
</dbReference>
<keyword evidence="4" id="KW-1185">Reference proteome</keyword>
<dbReference type="PROSITE" id="PS51462">
    <property type="entry name" value="NUDIX"/>
    <property type="match status" value="1"/>
</dbReference>
<evidence type="ECO:0000313" key="4">
    <source>
        <dbReference type="Proteomes" id="UP000236732"/>
    </source>
</evidence>
<reference evidence="3 4" key="1">
    <citation type="submission" date="2016-10" db="EMBL/GenBank/DDBJ databases">
        <authorList>
            <person name="de Groot N.N."/>
        </authorList>
    </citation>
    <scope>NUCLEOTIDE SEQUENCE [LARGE SCALE GENOMIC DNA]</scope>
    <source>
        <strain evidence="3 4">CGMCC 4.7037</strain>
    </source>
</reference>
<dbReference type="InterPro" id="IPR000086">
    <property type="entry name" value="NUDIX_hydrolase_dom"/>
</dbReference>
<keyword evidence="1" id="KW-0378">Hydrolase</keyword>
<dbReference type="GO" id="GO:0016853">
    <property type="term" value="F:isomerase activity"/>
    <property type="evidence" value="ECO:0007669"/>
    <property type="project" value="UniProtKB-KW"/>
</dbReference>
<dbReference type="Gene3D" id="3.90.79.10">
    <property type="entry name" value="Nucleoside Triphosphate Pyrophosphohydrolase"/>
    <property type="match status" value="1"/>
</dbReference>
<dbReference type="GO" id="GO:0016787">
    <property type="term" value="F:hydrolase activity"/>
    <property type="evidence" value="ECO:0007669"/>
    <property type="project" value="UniProtKB-KW"/>
</dbReference>
<dbReference type="RefSeq" id="WP_103955715.1">
    <property type="nucleotide sequence ID" value="NZ_FNVT01000002.1"/>
</dbReference>
<evidence type="ECO:0000259" key="2">
    <source>
        <dbReference type="PROSITE" id="PS51462"/>
    </source>
</evidence>
<dbReference type="InterPro" id="IPR020084">
    <property type="entry name" value="NUDIX_hydrolase_CS"/>
</dbReference>
<keyword evidence="3" id="KW-0413">Isomerase</keyword>
<accession>A0A1H5ZNH9</accession>
<dbReference type="AlphaFoldDB" id="A0A1H5ZNH9"/>
<dbReference type="SUPFAM" id="SSF55811">
    <property type="entry name" value="Nudix"/>
    <property type="match status" value="1"/>
</dbReference>
<dbReference type="PROSITE" id="PS00893">
    <property type="entry name" value="NUDIX_BOX"/>
    <property type="match status" value="1"/>
</dbReference>
<dbReference type="CDD" id="cd04697">
    <property type="entry name" value="NUDIX_Hydrolase"/>
    <property type="match status" value="1"/>
</dbReference>
<feature type="domain" description="Nudix hydrolase" evidence="2">
    <location>
        <begin position="28"/>
        <end position="161"/>
    </location>
</feature>